<dbReference type="EMBL" id="PVTG01000022">
    <property type="protein sequence ID" value="PRY38583.1"/>
    <property type="molecule type" value="Genomic_DNA"/>
</dbReference>
<feature type="transmembrane region" description="Helical" evidence="5">
    <location>
        <begin position="160"/>
        <end position="178"/>
    </location>
</feature>
<evidence type="ECO:0000256" key="3">
    <source>
        <dbReference type="ARBA" id="ARBA00022989"/>
    </source>
</evidence>
<evidence type="ECO:0000313" key="7">
    <source>
        <dbReference type="Proteomes" id="UP000239210"/>
    </source>
</evidence>
<dbReference type="GO" id="GO:0015095">
    <property type="term" value="F:magnesium ion transmembrane transporter activity"/>
    <property type="evidence" value="ECO:0007669"/>
    <property type="project" value="InterPro"/>
</dbReference>
<feature type="transmembrane region" description="Helical" evidence="5">
    <location>
        <begin position="131"/>
        <end position="148"/>
    </location>
</feature>
<sequence>MGRVTGAWTSSDLLATVWAARPHLPRGVGDHLPGTLLALLAALLLGLGSVLQHEGAVRAAPDGRLQMRLMVRERVWQVGQVVTVAGAGAQVAALALAPVAIVQPLLAGALVAALAVRTLRTGHPPTRAESFPALLTVGGLAVFVVAAHPGPAAPDGPPPGWATVAALGTIVLAVALTARLGAGRGAALACGVTGGLAAGVAAVLISAGFSVLDTAGPAAALGRPELWGAAVAAVVSQVGAQQAYGRGSLSWSLPALAVLDPLSAVPAARLLLGERLEPGYAAVWGTAALVAVLGIVLLARTEGRPPQPPAPATAT</sequence>
<organism evidence="6 7">
    <name type="scientific">Geodermatophilus tzadiensis</name>
    <dbReference type="NCBI Taxonomy" id="1137988"/>
    <lineage>
        <taxon>Bacteria</taxon>
        <taxon>Bacillati</taxon>
        <taxon>Actinomycetota</taxon>
        <taxon>Actinomycetes</taxon>
        <taxon>Geodermatophilales</taxon>
        <taxon>Geodermatophilaceae</taxon>
        <taxon>Geodermatophilus</taxon>
    </lineage>
</organism>
<keyword evidence="2 5" id="KW-0812">Transmembrane</keyword>
<evidence type="ECO:0000256" key="5">
    <source>
        <dbReference type="SAM" id="Phobius"/>
    </source>
</evidence>
<proteinExistence type="predicted"/>
<feature type="transmembrane region" description="Helical" evidence="5">
    <location>
        <begin position="35"/>
        <end position="54"/>
    </location>
</feature>
<name>A0A2T0SYZ4_9ACTN</name>
<evidence type="ECO:0000313" key="6">
    <source>
        <dbReference type="EMBL" id="PRY38583.1"/>
    </source>
</evidence>
<dbReference type="NCBIfam" id="NF038012">
    <property type="entry name" value="DMT_1"/>
    <property type="match status" value="1"/>
</dbReference>
<gene>
    <name evidence="6" type="ORF">LY71_12255</name>
</gene>
<evidence type="ECO:0000256" key="4">
    <source>
        <dbReference type="ARBA" id="ARBA00023136"/>
    </source>
</evidence>
<evidence type="ECO:0000256" key="1">
    <source>
        <dbReference type="ARBA" id="ARBA00004141"/>
    </source>
</evidence>
<accession>A0A2T0SYZ4</accession>
<comment type="caution">
    <text evidence="6">The sequence shown here is derived from an EMBL/GenBank/DDBJ whole genome shotgun (WGS) entry which is preliminary data.</text>
</comment>
<keyword evidence="7" id="KW-1185">Reference proteome</keyword>
<comment type="subcellular location">
    <subcellularLocation>
        <location evidence="1">Membrane</location>
        <topology evidence="1">Multi-pass membrane protein</topology>
    </subcellularLocation>
</comment>
<reference evidence="6 7" key="1">
    <citation type="submission" date="2018-03" db="EMBL/GenBank/DDBJ databases">
        <title>Genomic Encyclopedia of Archaeal and Bacterial Type Strains, Phase II (KMG-II): from individual species to whole genera.</title>
        <authorList>
            <person name="Goeker M."/>
        </authorList>
    </citation>
    <scope>NUCLEOTIDE SEQUENCE [LARGE SCALE GENOMIC DNA]</scope>
    <source>
        <strain evidence="6 7">DSM 45416</strain>
    </source>
</reference>
<dbReference type="Proteomes" id="UP000239210">
    <property type="component" value="Unassembled WGS sequence"/>
</dbReference>
<keyword evidence="4 5" id="KW-0472">Membrane</keyword>
<feature type="transmembrane region" description="Helical" evidence="5">
    <location>
        <begin position="185"/>
        <end position="209"/>
    </location>
</feature>
<dbReference type="PANTHER" id="PTHR40761">
    <property type="entry name" value="CONSERVED INTEGRAL MEMBRANE ALANINE VALINE AND LEUCINE RICH PROTEIN-RELATED"/>
    <property type="match status" value="1"/>
</dbReference>
<feature type="transmembrane region" description="Helical" evidence="5">
    <location>
        <begin position="101"/>
        <end position="119"/>
    </location>
</feature>
<dbReference type="GO" id="GO:0016020">
    <property type="term" value="C:membrane"/>
    <property type="evidence" value="ECO:0007669"/>
    <property type="project" value="UniProtKB-SubCell"/>
</dbReference>
<feature type="transmembrane region" description="Helical" evidence="5">
    <location>
        <begin position="75"/>
        <end position="95"/>
    </location>
</feature>
<dbReference type="Pfam" id="PF05653">
    <property type="entry name" value="Mg_trans_NIPA"/>
    <property type="match status" value="1"/>
</dbReference>
<dbReference type="PANTHER" id="PTHR40761:SF1">
    <property type="entry name" value="CONSERVED INTEGRAL MEMBRANE ALANINE VALINE AND LEUCINE RICH PROTEIN-RELATED"/>
    <property type="match status" value="1"/>
</dbReference>
<feature type="transmembrane region" description="Helical" evidence="5">
    <location>
        <begin position="279"/>
        <end position="299"/>
    </location>
</feature>
<dbReference type="InterPro" id="IPR008521">
    <property type="entry name" value="Mg_trans_NIPA"/>
</dbReference>
<keyword evidence="3 5" id="KW-1133">Transmembrane helix</keyword>
<dbReference type="AlphaFoldDB" id="A0A2T0SYZ4"/>
<protein>
    <submittedName>
        <fullName evidence="6">Magnesium transporter NIPA</fullName>
    </submittedName>
</protein>
<evidence type="ECO:0000256" key="2">
    <source>
        <dbReference type="ARBA" id="ARBA00022692"/>
    </source>
</evidence>